<feature type="transmembrane region" description="Helical" evidence="6">
    <location>
        <begin position="41"/>
        <end position="59"/>
    </location>
</feature>
<dbReference type="PANTHER" id="PTHR30482">
    <property type="entry name" value="HIGH-AFFINITY BRANCHED-CHAIN AMINO ACID TRANSPORT SYSTEM PERMEASE"/>
    <property type="match status" value="1"/>
</dbReference>
<dbReference type="EMBL" id="FWZX01000008">
    <property type="protein sequence ID" value="SMF24024.1"/>
    <property type="molecule type" value="Genomic_DNA"/>
</dbReference>
<keyword evidence="8" id="KW-1185">Reference proteome</keyword>
<dbReference type="GO" id="GO:0005886">
    <property type="term" value="C:plasma membrane"/>
    <property type="evidence" value="ECO:0007669"/>
    <property type="project" value="UniProtKB-SubCell"/>
</dbReference>
<evidence type="ECO:0000256" key="3">
    <source>
        <dbReference type="ARBA" id="ARBA00022692"/>
    </source>
</evidence>
<feature type="transmembrane region" description="Helical" evidence="6">
    <location>
        <begin position="300"/>
        <end position="321"/>
    </location>
</feature>
<keyword evidence="3 6" id="KW-0812">Transmembrane</keyword>
<feature type="transmembrane region" description="Helical" evidence="6">
    <location>
        <begin position="176"/>
        <end position="195"/>
    </location>
</feature>
<comment type="subcellular location">
    <subcellularLocation>
        <location evidence="1">Cell membrane</location>
        <topology evidence="1">Multi-pass membrane protein</topology>
    </subcellularLocation>
</comment>
<dbReference type="Proteomes" id="UP000192917">
    <property type="component" value="Unassembled WGS sequence"/>
</dbReference>
<evidence type="ECO:0000256" key="2">
    <source>
        <dbReference type="ARBA" id="ARBA00022475"/>
    </source>
</evidence>
<dbReference type="InterPro" id="IPR043428">
    <property type="entry name" value="LivM-like"/>
</dbReference>
<dbReference type="GO" id="GO:0015658">
    <property type="term" value="F:branched-chain amino acid transmembrane transporter activity"/>
    <property type="evidence" value="ECO:0007669"/>
    <property type="project" value="InterPro"/>
</dbReference>
<feature type="transmembrane region" description="Helical" evidence="6">
    <location>
        <begin position="129"/>
        <end position="146"/>
    </location>
</feature>
<evidence type="ECO:0000313" key="7">
    <source>
        <dbReference type="EMBL" id="SMF24024.1"/>
    </source>
</evidence>
<organism evidence="7 8">
    <name type="scientific">Tistlia consotensis USBA 355</name>
    <dbReference type="NCBI Taxonomy" id="560819"/>
    <lineage>
        <taxon>Bacteria</taxon>
        <taxon>Pseudomonadati</taxon>
        <taxon>Pseudomonadota</taxon>
        <taxon>Alphaproteobacteria</taxon>
        <taxon>Rhodospirillales</taxon>
        <taxon>Rhodovibrionaceae</taxon>
        <taxon>Tistlia</taxon>
    </lineage>
</organism>
<reference evidence="7 8" key="1">
    <citation type="submission" date="2017-04" db="EMBL/GenBank/DDBJ databases">
        <authorList>
            <person name="Afonso C.L."/>
            <person name="Miller P.J."/>
            <person name="Scott M.A."/>
            <person name="Spackman E."/>
            <person name="Goraichik I."/>
            <person name="Dimitrov K.M."/>
            <person name="Suarez D.L."/>
            <person name="Swayne D.E."/>
        </authorList>
    </citation>
    <scope>NUCLEOTIDE SEQUENCE [LARGE SCALE GENOMIC DNA]</scope>
    <source>
        <strain evidence="7 8">USBA 355</strain>
    </source>
</reference>
<evidence type="ECO:0000256" key="1">
    <source>
        <dbReference type="ARBA" id="ARBA00004651"/>
    </source>
</evidence>
<proteinExistence type="predicted"/>
<accession>A0A1Y6BWW0</accession>
<protein>
    <submittedName>
        <fullName evidence="7">Amino acid/amide ABC transporter membrane protein 2, HAAT family</fullName>
    </submittedName>
</protein>
<dbReference type="RefSeq" id="WP_085122954.1">
    <property type="nucleotide sequence ID" value="NZ_FWZX01000008.1"/>
</dbReference>
<feature type="transmembrane region" description="Helical" evidence="6">
    <location>
        <begin position="222"/>
        <end position="243"/>
    </location>
</feature>
<dbReference type="STRING" id="560819.SAMN05428998_10861"/>
<name>A0A1Y6BWW0_9PROT</name>
<dbReference type="InterPro" id="IPR001851">
    <property type="entry name" value="ABC_transp_permease"/>
</dbReference>
<evidence type="ECO:0000256" key="4">
    <source>
        <dbReference type="ARBA" id="ARBA00022989"/>
    </source>
</evidence>
<keyword evidence="4 6" id="KW-1133">Transmembrane helix</keyword>
<gene>
    <name evidence="7" type="ORF">SAMN05428998_10861</name>
</gene>
<evidence type="ECO:0000256" key="6">
    <source>
        <dbReference type="SAM" id="Phobius"/>
    </source>
</evidence>
<feature type="transmembrane region" description="Helical" evidence="6">
    <location>
        <begin position="263"/>
        <end position="288"/>
    </location>
</feature>
<dbReference type="Pfam" id="PF02653">
    <property type="entry name" value="BPD_transp_2"/>
    <property type="match status" value="1"/>
</dbReference>
<keyword evidence="2" id="KW-1003">Cell membrane</keyword>
<dbReference type="AlphaFoldDB" id="A0A1Y6BWW0"/>
<dbReference type="CDD" id="cd06581">
    <property type="entry name" value="TM_PBP1_LivM_like"/>
    <property type="match status" value="1"/>
</dbReference>
<evidence type="ECO:0000313" key="8">
    <source>
        <dbReference type="Proteomes" id="UP000192917"/>
    </source>
</evidence>
<evidence type="ECO:0000256" key="5">
    <source>
        <dbReference type="ARBA" id="ARBA00023136"/>
    </source>
</evidence>
<feature type="transmembrane region" description="Helical" evidence="6">
    <location>
        <begin position="66"/>
        <end position="90"/>
    </location>
</feature>
<feature type="transmembrane region" description="Helical" evidence="6">
    <location>
        <begin position="102"/>
        <end position="122"/>
    </location>
</feature>
<sequence>MARLAREHGAGLLLGLAFALWPALAAALGLEWSLELAARILIYALAAGALNLVLGYGGLVSFGHAAFFGAGAYVVAILAYHDMVLGPVAIAGLEIPGTSDAWIAFPLAVLVAGLLALVIGALSLRTNGLYFIMITLAFAQMIYYLFVSLPDYGGEDGLSLFARSSLRPLELDDNLAFYYLCLGLLALLLAAKALVVRARFGWALMGIRDNERRMTALGLPTFRYKLAAFVLSGAVTGLAGALIANLTEFVSPAFLSWPVSGELLVMVILGGIGRLYGPLYGATALLLLEFALKEWSEHWQLALGPILILVVLFARGGLAGLRRPRGAGHG</sequence>
<keyword evidence="5 6" id="KW-0472">Membrane</keyword>
<dbReference type="PANTHER" id="PTHR30482:SF17">
    <property type="entry name" value="ABC TRANSPORTER ATP-BINDING PROTEIN"/>
    <property type="match status" value="1"/>
</dbReference>